<dbReference type="InterPro" id="IPR013087">
    <property type="entry name" value="Znf_C2H2_type"/>
</dbReference>
<evidence type="ECO:0000259" key="2">
    <source>
        <dbReference type="SMART" id="SM00451"/>
    </source>
</evidence>
<dbReference type="Pfam" id="PF12874">
    <property type="entry name" value="zf-met"/>
    <property type="match status" value="1"/>
</dbReference>
<proteinExistence type="predicted"/>
<feature type="compositionally biased region" description="Basic and acidic residues" evidence="1">
    <location>
        <begin position="314"/>
        <end position="348"/>
    </location>
</feature>
<feature type="compositionally biased region" description="Basic and acidic residues" evidence="1">
    <location>
        <begin position="524"/>
        <end position="554"/>
    </location>
</feature>
<dbReference type="RefSeq" id="XP_009054821.1">
    <property type="nucleotide sequence ID" value="XM_009056573.1"/>
</dbReference>
<evidence type="ECO:0000313" key="4">
    <source>
        <dbReference type="Proteomes" id="UP000030746"/>
    </source>
</evidence>
<name>V4ACH3_LOTGI</name>
<dbReference type="Pfam" id="PF16501">
    <property type="entry name" value="SCAPER_N"/>
    <property type="match status" value="1"/>
</dbReference>
<dbReference type="EMBL" id="KB201802">
    <property type="protein sequence ID" value="ESO94542.1"/>
    <property type="molecule type" value="Genomic_DNA"/>
</dbReference>
<feature type="region of interest" description="Disordered" evidence="1">
    <location>
        <begin position="685"/>
        <end position="706"/>
    </location>
</feature>
<dbReference type="PANTHER" id="PTHR31434">
    <property type="entry name" value="S PHASE CYCLIN A-ASSOCIATED PROTEIN IN THE ENDOPLASMIC RETICULUM"/>
    <property type="match status" value="1"/>
</dbReference>
<organism evidence="3 4">
    <name type="scientific">Lottia gigantea</name>
    <name type="common">Giant owl limpet</name>
    <dbReference type="NCBI Taxonomy" id="225164"/>
    <lineage>
        <taxon>Eukaryota</taxon>
        <taxon>Metazoa</taxon>
        <taxon>Spiralia</taxon>
        <taxon>Lophotrochozoa</taxon>
        <taxon>Mollusca</taxon>
        <taxon>Gastropoda</taxon>
        <taxon>Patellogastropoda</taxon>
        <taxon>Lottioidea</taxon>
        <taxon>Lottiidae</taxon>
        <taxon>Lottia</taxon>
    </lineage>
</organism>
<feature type="compositionally biased region" description="Low complexity" evidence="1">
    <location>
        <begin position="193"/>
        <end position="207"/>
    </location>
</feature>
<feature type="compositionally biased region" description="Polar residues" evidence="1">
    <location>
        <begin position="209"/>
        <end position="235"/>
    </location>
</feature>
<protein>
    <recommendedName>
        <fullName evidence="2">U1-type domain-containing protein</fullName>
    </recommendedName>
</protein>
<feature type="region of interest" description="Disordered" evidence="1">
    <location>
        <begin position="497"/>
        <end position="554"/>
    </location>
</feature>
<dbReference type="Proteomes" id="UP000030746">
    <property type="component" value="Unassembled WGS sequence"/>
</dbReference>
<keyword evidence="4" id="KW-1185">Reference proteome</keyword>
<dbReference type="InterPro" id="IPR036236">
    <property type="entry name" value="Znf_C2H2_sf"/>
</dbReference>
<dbReference type="STRING" id="225164.V4ACH3"/>
<dbReference type="Gene3D" id="3.30.160.60">
    <property type="entry name" value="Classic Zinc Finger"/>
    <property type="match status" value="1"/>
</dbReference>
<dbReference type="GO" id="GO:0008270">
    <property type="term" value="F:zinc ion binding"/>
    <property type="evidence" value="ECO:0007669"/>
    <property type="project" value="InterPro"/>
</dbReference>
<dbReference type="CDD" id="cd06503">
    <property type="entry name" value="ATP-synt_Fo_b"/>
    <property type="match status" value="1"/>
</dbReference>
<dbReference type="CTD" id="20246576"/>
<feature type="compositionally biased region" description="Basic and acidic residues" evidence="1">
    <location>
        <begin position="503"/>
        <end position="516"/>
    </location>
</feature>
<sequence length="1331" mass="151798">MTSYDRVRKIVQEEGRTARNLVQYSVPLATHVERSSKLKSSQDVNHILMTGNLSPRGRVLSVDSHLANRMPGDLTKSPKSDSGRKPDLRARYWKFLFDNLQRAVDAIYETCEQDESVVECKEVIMMLDQSARDFRLLIERLDMLRAFEESAKDGDRPTAIAWEVRKMSPGKMANHPVQGRCSPSPAQRVLNFTTSPSQSTSISQPKSGVKNSSINKRDNQNTQEKNTANGTNQCPPNIVGNSWADKVKGDADGWETVQRGGKVKAKNSPSQKSLENLIPKKSDDSLKAQLIRSKSVPESTKSKSKQNINQKKPNKSETDPKLPENSKWKDSEKENNLPEKKSESKKESPNAPTVKHVKTSSPKPKDSSKSKTFMSTVTSASSKPSPKDKKGTSKEKLDALACAQDAEESLSSQLEDEQKRALESAIEEEESWLKELARTASTEIEVDTESELTVSRNETTTSFESSQTTINWEAMEAEYEGKQFIYKWRCNKSWSDMVEEAEERTPGHGVHMHEKLSSPSRKRSPTESRRRHEEKQAKAQELREKLKHEKSERLRELSKKVEEVRVWKEELIKQRKDTIERKLQRAEEKRQSQLRLKSMKARDEEAKANEIAFINTLEAQNKRHDILSKHQECEARLKEQAEERIRKMEEKQAKEAAVEERRKALEADRKAKLVEMLERRKKKDAKFVHNREEREKERHEALKAKERDQKERLAALNAQQEAHIQELQKKIQQKQDESSQRHLEVLQQIREKAFEMTIYKHSTEDHNDAPQLTLYDKKKLCKICNTLIPSEVYLLSHLRGKKHQQALHDNHNGQVMSNEDIEKFNLENIVDVPENSNHPKLVTEKERQKSMKKRYKKLRVRMITRGVEYENALSNKIQVQDSTHKAKILKIVKDMSKFSQSSDTGPWPQNKVSAIDRAIGELGRILEKKVPADMNNFRFLGCMTHLSKILATIDDSTPTLPCVVPTRLLSHACEVYRIACKGSYETSHYMLFSNKIGSLVDHLIHRLSMIIPDQPVRPVSPVGSGGQKLPSDPVAGNLMQLIATILTRLAKNNPSTTCSEASLERMSSSGDAFLNRGNDFISYLISVGIIDKLRQFFSSVRGPIDDDKQAAEFLQQTSVHHKTFILYMIFFRNVNVFDKKKLEDPSQLIATFEVTELVGIVTLLYGMLLHSGAPSRGEVSPPDLPTNTLNITITGLRMLNHMATLDLNMLQKSLGEEGISLEFRHIASYLMWYCTHQPNEELLHEVILCVGNFTVLNPDNQVIIQSGQPPTVLQQLCVLPFEYFSDPKLTNILFPTLIACCYQNTLNREILEQELSCALLSNFIEVGILFF</sequence>
<dbReference type="InterPro" id="IPR032446">
    <property type="entry name" value="SCAPER_N"/>
</dbReference>
<dbReference type="GO" id="GO:0003676">
    <property type="term" value="F:nucleic acid binding"/>
    <property type="evidence" value="ECO:0007669"/>
    <property type="project" value="InterPro"/>
</dbReference>
<accession>V4ACH3</accession>
<evidence type="ECO:0000313" key="3">
    <source>
        <dbReference type="EMBL" id="ESO94542.1"/>
    </source>
</evidence>
<dbReference type="SUPFAM" id="SSF57667">
    <property type="entry name" value="beta-beta-alpha zinc fingers"/>
    <property type="match status" value="1"/>
</dbReference>
<evidence type="ECO:0000256" key="1">
    <source>
        <dbReference type="SAM" id="MobiDB-lite"/>
    </source>
</evidence>
<dbReference type="OrthoDB" id="71500at2759"/>
<feature type="region of interest" description="Disordered" evidence="1">
    <location>
        <begin position="584"/>
        <end position="604"/>
    </location>
</feature>
<dbReference type="SMART" id="SM00451">
    <property type="entry name" value="ZnF_U1"/>
    <property type="match status" value="1"/>
</dbReference>
<dbReference type="PANTHER" id="PTHR31434:SF2">
    <property type="entry name" value="S PHASE CYCLIN A-ASSOCIATED PROTEIN IN THE ENDOPLASMIC RETICULUM"/>
    <property type="match status" value="1"/>
</dbReference>
<gene>
    <name evidence="3" type="ORF">LOTGIDRAFT_215534</name>
</gene>
<dbReference type="GeneID" id="20246576"/>
<feature type="region of interest" description="Disordered" evidence="1">
    <location>
        <begin position="440"/>
        <end position="467"/>
    </location>
</feature>
<dbReference type="HOGENOM" id="CLU_005178_0_0_1"/>
<feature type="compositionally biased region" description="Low complexity" evidence="1">
    <location>
        <begin position="458"/>
        <end position="467"/>
    </location>
</feature>
<dbReference type="InterPro" id="IPR003604">
    <property type="entry name" value="Matrin/U1-like-C_Znf_C2H2"/>
</dbReference>
<dbReference type="KEGG" id="lgi:LOTGIDRAFT_215534"/>
<feature type="compositionally biased region" description="Basic and acidic residues" evidence="1">
    <location>
        <begin position="385"/>
        <end position="398"/>
    </location>
</feature>
<reference evidence="3 4" key="1">
    <citation type="journal article" date="2013" name="Nature">
        <title>Insights into bilaterian evolution from three spiralian genomes.</title>
        <authorList>
            <person name="Simakov O."/>
            <person name="Marletaz F."/>
            <person name="Cho S.J."/>
            <person name="Edsinger-Gonzales E."/>
            <person name="Havlak P."/>
            <person name="Hellsten U."/>
            <person name="Kuo D.H."/>
            <person name="Larsson T."/>
            <person name="Lv J."/>
            <person name="Arendt D."/>
            <person name="Savage R."/>
            <person name="Osoegawa K."/>
            <person name="de Jong P."/>
            <person name="Grimwood J."/>
            <person name="Chapman J.A."/>
            <person name="Shapiro H."/>
            <person name="Aerts A."/>
            <person name="Otillar R.P."/>
            <person name="Terry A.Y."/>
            <person name="Boore J.L."/>
            <person name="Grigoriev I.V."/>
            <person name="Lindberg D.R."/>
            <person name="Seaver E.C."/>
            <person name="Weisblat D.A."/>
            <person name="Putnam N.H."/>
            <person name="Rokhsar D.S."/>
        </authorList>
    </citation>
    <scope>NUCLEOTIDE SEQUENCE [LARGE SCALE GENOMIC DNA]</scope>
</reference>
<feature type="region of interest" description="Disordered" evidence="1">
    <location>
        <begin position="170"/>
        <end position="415"/>
    </location>
</feature>
<feature type="domain" description="U1-type" evidence="2">
    <location>
        <begin position="776"/>
        <end position="810"/>
    </location>
</feature>
<dbReference type="OMA" id="QSWVGGF"/>